<feature type="chain" id="PRO_5013318393" description="Lipoprotein" evidence="1">
    <location>
        <begin position="24"/>
        <end position="193"/>
    </location>
</feature>
<sequence>MKLFKMKKILILFTLLSATLCFTGCGKKHVAAVIVPSTEFLETQRAEEVKKVEEEKRYEKESALFKLFVSSSGYVPSVKSVKDKFVRIEEELSKRKDFILVDRNRINDIIAQHEFEQSAWSNSNKVAEIGQALNADILIFIEAENFFDNNNLSVEFLDINTFRKRIINIAFWVNGTEIRTNADKRKLRKIKLD</sequence>
<evidence type="ECO:0000313" key="3">
    <source>
        <dbReference type="Proteomes" id="UP000190423"/>
    </source>
</evidence>
<evidence type="ECO:0008006" key="4">
    <source>
        <dbReference type="Google" id="ProtNLM"/>
    </source>
</evidence>
<feature type="signal peptide" evidence="1">
    <location>
        <begin position="1"/>
        <end position="23"/>
    </location>
</feature>
<dbReference type="EMBL" id="FUWG01000014">
    <property type="protein sequence ID" value="SJZ63074.1"/>
    <property type="molecule type" value="Genomic_DNA"/>
</dbReference>
<dbReference type="Gene3D" id="3.40.50.10610">
    <property type="entry name" value="ABC-type transport auxiliary lipoprotein component"/>
    <property type="match status" value="1"/>
</dbReference>
<gene>
    <name evidence="2" type="ORF">SAMN02745149_01888</name>
</gene>
<reference evidence="2 3" key="1">
    <citation type="submission" date="2017-02" db="EMBL/GenBank/DDBJ databases">
        <authorList>
            <person name="Peterson S.W."/>
        </authorList>
    </citation>
    <scope>NUCLEOTIDE SEQUENCE [LARGE SCALE GENOMIC DNA]</scope>
    <source>
        <strain evidence="2 3">ATCC BAA-908</strain>
    </source>
</reference>
<dbReference type="GeneID" id="78317169"/>
<dbReference type="STRING" id="261392.SAMN02745149_01888"/>
<accession>A0A1T4M8P7</accession>
<keyword evidence="1" id="KW-0732">Signal</keyword>
<name>A0A1T4M8P7_TREPO</name>
<proteinExistence type="predicted"/>
<dbReference type="RefSeq" id="WP_078933788.1">
    <property type="nucleotide sequence ID" value="NZ_FUWG01000014.1"/>
</dbReference>
<dbReference type="Proteomes" id="UP000190423">
    <property type="component" value="Unassembled WGS sequence"/>
</dbReference>
<evidence type="ECO:0000256" key="1">
    <source>
        <dbReference type="SAM" id="SignalP"/>
    </source>
</evidence>
<dbReference type="AlphaFoldDB" id="A0A1T4M8P7"/>
<keyword evidence="3" id="KW-1185">Reference proteome</keyword>
<organism evidence="2 3">
    <name type="scientific">Treponema porcinum</name>
    <dbReference type="NCBI Taxonomy" id="261392"/>
    <lineage>
        <taxon>Bacteria</taxon>
        <taxon>Pseudomonadati</taxon>
        <taxon>Spirochaetota</taxon>
        <taxon>Spirochaetia</taxon>
        <taxon>Spirochaetales</taxon>
        <taxon>Treponemataceae</taxon>
        <taxon>Treponema</taxon>
    </lineage>
</organism>
<protein>
    <recommendedName>
        <fullName evidence="4">Lipoprotein</fullName>
    </recommendedName>
</protein>
<evidence type="ECO:0000313" key="2">
    <source>
        <dbReference type="EMBL" id="SJZ63074.1"/>
    </source>
</evidence>